<reference evidence="1 2" key="1">
    <citation type="submission" date="2019-06" db="EMBL/GenBank/DDBJ databases">
        <title>A chromosomal-level reference genome of Carpinus fangiana (Coryloideae, Betulaceae).</title>
        <authorList>
            <person name="Yang X."/>
            <person name="Wang Z."/>
            <person name="Zhang L."/>
            <person name="Hao G."/>
            <person name="Liu J."/>
            <person name="Yang Y."/>
        </authorList>
    </citation>
    <scope>NUCLEOTIDE SEQUENCE [LARGE SCALE GENOMIC DNA]</scope>
    <source>
        <strain evidence="1">Cfa_2016G</strain>
        <tissue evidence="1">Leaf</tissue>
    </source>
</reference>
<dbReference type="Proteomes" id="UP000327013">
    <property type="component" value="Chromosome 4"/>
</dbReference>
<evidence type="ECO:0000313" key="2">
    <source>
        <dbReference type="Proteomes" id="UP000327013"/>
    </source>
</evidence>
<gene>
    <name evidence="1" type="ORF">FH972_010234</name>
</gene>
<organism evidence="1 2">
    <name type="scientific">Carpinus fangiana</name>
    <dbReference type="NCBI Taxonomy" id="176857"/>
    <lineage>
        <taxon>Eukaryota</taxon>
        <taxon>Viridiplantae</taxon>
        <taxon>Streptophyta</taxon>
        <taxon>Embryophyta</taxon>
        <taxon>Tracheophyta</taxon>
        <taxon>Spermatophyta</taxon>
        <taxon>Magnoliopsida</taxon>
        <taxon>eudicotyledons</taxon>
        <taxon>Gunneridae</taxon>
        <taxon>Pentapetalae</taxon>
        <taxon>rosids</taxon>
        <taxon>fabids</taxon>
        <taxon>Fagales</taxon>
        <taxon>Betulaceae</taxon>
        <taxon>Carpinus</taxon>
    </lineage>
</organism>
<proteinExistence type="predicted"/>
<keyword evidence="2" id="KW-1185">Reference proteome</keyword>
<accession>A0A660KMQ1</accession>
<dbReference type="EMBL" id="CM017324">
    <property type="protein sequence ID" value="KAE8037662.1"/>
    <property type="molecule type" value="Genomic_DNA"/>
</dbReference>
<name>A0A660KMQ1_9ROSI</name>
<protein>
    <submittedName>
        <fullName evidence="1">Uncharacterized protein</fullName>
    </submittedName>
</protein>
<sequence length="166" mass="18434">MVYNEDDVPLAQLKKSRLEQQVYFESLSNMEIAALSFTKLQDVIPPKGLVHNFLTSPLHGSQGQILNAMPQSVMPIALDAYVARLLTDLDSANIANRSNSTIASVDATIVSPSRRYFRASKGRRRLFNDFVYESELDNLSSSAHVVVSLVDLEVLEEFPVRPPPTA</sequence>
<dbReference type="AlphaFoldDB" id="A0A660KMQ1"/>
<evidence type="ECO:0000313" key="1">
    <source>
        <dbReference type="EMBL" id="KAE8037662.1"/>
    </source>
</evidence>